<gene>
    <name evidence="2" type="ORF">H9S92_20070</name>
</gene>
<keyword evidence="1" id="KW-0732">Signal</keyword>
<comment type="caution">
    <text evidence="2">The sequence shown here is derived from an EMBL/GenBank/DDBJ whole genome shotgun (WGS) entry which is preliminary data.</text>
</comment>
<dbReference type="Proteomes" id="UP000650081">
    <property type="component" value="Unassembled WGS sequence"/>
</dbReference>
<keyword evidence="3" id="KW-1185">Reference proteome</keyword>
<dbReference type="EMBL" id="JACSIT010000153">
    <property type="protein sequence ID" value="MBC6996479.1"/>
    <property type="molecule type" value="Genomic_DNA"/>
</dbReference>
<feature type="chain" id="PRO_5037829408" evidence="1">
    <location>
        <begin position="23"/>
        <end position="570"/>
    </location>
</feature>
<sequence>MIVSRPSFILFLALLITSTALSAQRRKGGEEEVAWPPERAYGRTTLGNALQGVFQRHYDFCGFTKPSGNRDYTPPTIDRFLGNRSLRTRVEKADINGGNLLSYIFTGEETTFPLDMIRYRADQLLFNAADGVNLLPEPRPGFDAFLLTKNCSGYLKASLDGGFKPPYLAFSAALDTDARRNSTVVAVAGSFVSPLAEILAANDARTTELMARLWRFYQEHPDYLNRAYYLTQFEGVMIKHLTEANEIAATEQTLGVNVSIPFAGKLNAEAGKGRTNSNSFSGTDWETIVYTDFEGPYQRDRLFAPLPTPADIEAYFRNTPVAALNGGNPQPLREGGAHRHAISVPGLPAALAGAGWRLDNVRGGAYRGEPSLQVTSGTSGLSFSIGGNTSPDLFIPEQPGAIEMVPLYYELVLPSRGNLPDLRIPVSQRLPTSTHPLVEMTGARFELQRKNNGQYAFQWHLTLNVTDAENPLDPLGQINVTNIAAGYAENPLDLRLVRAELDQRRGLINVVLESERTWPLKEIDDRNMMTLPVRVEVCLPVRDGYSICRRPISSRLAVPRIRVETVERLD</sequence>
<feature type="signal peptide" evidence="1">
    <location>
        <begin position="1"/>
        <end position="22"/>
    </location>
</feature>
<reference evidence="2" key="1">
    <citation type="submission" date="2020-08" db="EMBL/GenBank/DDBJ databases">
        <title>Lewinella bacteria from marine environments.</title>
        <authorList>
            <person name="Zhong Y."/>
        </authorList>
    </citation>
    <scope>NUCLEOTIDE SEQUENCE</scope>
    <source>
        <strain evidence="2">KCTC 42187</strain>
    </source>
</reference>
<protein>
    <submittedName>
        <fullName evidence="2">Uncharacterized protein</fullName>
    </submittedName>
</protein>
<dbReference type="RefSeq" id="WP_187468490.1">
    <property type="nucleotide sequence ID" value="NZ_JACSIT010000153.1"/>
</dbReference>
<proteinExistence type="predicted"/>
<dbReference type="AlphaFoldDB" id="A0A923PN27"/>
<evidence type="ECO:0000256" key="1">
    <source>
        <dbReference type="SAM" id="SignalP"/>
    </source>
</evidence>
<evidence type="ECO:0000313" key="3">
    <source>
        <dbReference type="Proteomes" id="UP000650081"/>
    </source>
</evidence>
<accession>A0A923PN27</accession>
<evidence type="ECO:0000313" key="2">
    <source>
        <dbReference type="EMBL" id="MBC6996479.1"/>
    </source>
</evidence>
<name>A0A923PN27_9BACT</name>
<organism evidence="2 3">
    <name type="scientific">Neolewinella lacunae</name>
    <dbReference type="NCBI Taxonomy" id="1517758"/>
    <lineage>
        <taxon>Bacteria</taxon>
        <taxon>Pseudomonadati</taxon>
        <taxon>Bacteroidota</taxon>
        <taxon>Saprospiria</taxon>
        <taxon>Saprospirales</taxon>
        <taxon>Lewinellaceae</taxon>
        <taxon>Neolewinella</taxon>
    </lineage>
</organism>